<name>A0ABP9DBT5_9BACT</name>
<dbReference type="EMBL" id="BAABJX010000033">
    <property type="protein sequence ID" value="GAA4837155.1"/>
    <property type="molecule type" value="Genomic_DNA"/>
</dbReference>
<accession>A0ABP9DBT5</accession>
<dbReference type="SUPFAM" id="SSF53474">
    <property type="entry name" value="alpha/beta-Hydrolases"/>
    <property type="match status" value="1"/>
</dbReference>
<evidence type="ECO:0000313" key="1">
    <source>
        <dbReference type="EMBL" id="GAA4837155.1"/>
    </source>
</evidence>
<dbReference type="InterPro" id="IPR029058">
    <property type="entry name" value="AB_hydrolase_fold"/>
</dbReference>
<comment type="caution">
    <text evidence="1">The sequence shown here is derived from an EMBL/GenBank/DDBJ whole genome shotgun (WGS) entry which is preliminary data.</text>
</comment>
<keyword evidence="2" id="KW-1185">Reference proteome</keyword>
<reference evidence="2" key="1">
    <citation type="journal article" date="2019" name="Int. J. Syst. Evol. Microbiol.">
        <title>The Global Catalogue of Microorganisms (GCM) 10K type strain sequencing project: providing services to taxonomists for standard genome sequencing and annotation.</title>
        <authorList>
            <consortium name="The Broad Institute Genomics Platform"/>
            <consortium name="The Broad Institute Genome Sequencing Center for Infectious Disease"/>
            <person name="Wu L."/>
            <person name="Ma J."/>
        </authorList>
    </citation>
    <scope>NUCLEOTIDE SEQUENCE [LARGE SCALE GENOMIC DNA]</scope>
    <source>
        <strain evidence="2">JCM 18326</strain>
    </source>
</reference>
<gene>
    <name evidence="1" type="ORF">GCM10023331_23000</name>
</gene>
<organism evidence="1 2">
    <name type="scientific">Algivirga pacifica</name>
    <dbReference type="NCBI Taxonomy" id="1162670"/>
    <lineage>
        <taxon>Bacteria</taxon>
        <taxon>Pseudomonadati</taxon>
        <taxon>Bacteroidota</taxon>
        <taxon>Cytophagia</taxon>
        <taxon>Cytophagales</taxon>
        <taxon>Flammeovirgaceae</taxon>
        <taxon>Algivirga</taxon>
    </lineage>
</organism>
<protein>
    <submittedName>
        <fullName evidence="1">Esterase</fullName>
    </submittedName>
</protein>
<dbReference type="Gene3D" id="3.40.50.1820">
    <property type="entry name" value="alpha/beta hydrolase"/>
    <property type="match status" value="1"/>
</dbReference>
<proteinExistence type="predicted"/>
<sequence>MKQKIAIFSYSAPYLQRGDFSEEVTDIWIAFHGYGQLAKHFGRRFDVLDSTAHVVIIPQGLSMFYLDKEYKKVGASWMTKENRMQAIHNQYLYLDQIMEQISLQMQGRPYRLHLLGFSQGVATVCRWVSQRAVRFDSLALWAGKVPEELILDSFTPAQKKGKLWMVVGDEDPLAPFLAIEEQRTKVMEWGFRVEEVNFEGGHEVKRDILKKLYLSDQNK</sequence>
<dbReference type="RefSeq" id="WP_345371927.1">
    <property type="nucleotide sequence ID" value="NZ_BAABJX010000033.1"/>
</dbReference>
<evidence type="ECO:0000313" key="2">
    <source>
        <dbReference type="Proteomes" id="UP001500298"/>
    </source>
</evidence>
<dbReference type="Proteomes" id="UP001500298">
    <property type="component" value="Unassembled WGS sequence"/>
</dbReference>